<reference evidence="3" key="1">
    <citation type="submission" date="2023-06" db="EMBL/GenBank/DDBJ databases">
        <title>Genome-scale phylogeny and comparative genomics of the fungal order Sordariales.</title>
        <authorList>
            <consortium name="Lawrence Berkeley National Laboratory"/>
            <person name="Hensen N."/>
            <person name="Bonometti L."/>
            <person name="Westerberg I."/>
            <person name="Brannstrom I.O."/>
            <person name="Guillou S."/>
            <person name="Cros-Aarteil S."/>
            <person name="Calhoun S."/>
            <person name="Haridas S."/>
            <person name="Kuo A."/>
            <person name="Mondo S."/>
            <person name="Pangilinan J."/>
            <person name="Riley R."/>
            <person name="Labutti K."/>
            <person name="Andreopoulos B."/>
            <person name="Lipzen A."/>
            <person name="Chen C."/>
            <person name="Yanf M."/>
            <person name="Daum C."/>
            <person name="Ng V."/>
            <person name="Clum A."/>
            <person name="Steindorff A."/>
            <person name="Ohm R."/>
            <person name="Martin F."/>
            <person name="Silar P."/>
            <person name="Natvig D."/>
            <person name="Lalanne C."/>
            <person name="Gautier V."/>
            <person name="Ament-Velasquez S.L."/>
            <person name="Kruys A."/>
            <person name="Hutchinson M.I."/>
            <person name="Powell A.J."/>
            <person name="Barry K."/>
            <person name="Miller A.N."/>
            <person name="Grigoriev I.V."/>
            <person name="Debuchy R."/>
            <person name="Gladieux P."/>
            <person name="Thoren M.H."/>
            <person name="Johannesson H."/>
        </authorList>
    </citation>
    <scope>NUCLEOTIDE SEQUENCE</scope>
    <source>
        <strain evidence="3">PSN4</strain>
    </source>
</reference>
<dbReference type="EMBL" id="MU839831">
    <property type="protein sequence ID" value="KAK1756708.1"/>
    <property type="molecule type" value="Genomic_DNA"/>
</dbReference>
<name>A0AAJ0BGG7_9PEZI</name>
<comment type="caution">
    <text evidence="3">The sequence shown here is derived from an EMBL/GenBank/DDBJ whole genome shotgun (WGS) entry which is preliminary data.</text>
</comment>
<feature type="region of interest" description="Disordered" evidence="2">
    <location>
        <begin position="581"/>
        <end position="604"/>
    </location>
</feature>
<dbReference type="AlphaFoldDB" id="A0AAJ0BGG7"/>
<keyword evidence="4" id="KW-1185">Reference proteome</keyword>
<evidence type="ECO:0000256" key="1">
    <source>
        <dbReference type="SAM" id="Coils"/>
    </source>
</evidence>
<dbReference type="Proteomes" id="UP001239445">
    <property type="component" value="Unassembled WGS sequence"/>
</dbReference>
<evidence type="ECO:0000313" key="3">
    <source>
        <dbReference type="EMBL" id="KAK1756708.1"/>
    </source>
</evidence>
<keyword evidence="1" id="KW-0175">Coiled coil</keyword>
<evidence type="ECO:0000313" key="4">
    <source>
        <dbReference type="Proteomes" id="UP001239445"/>
    </source>
</evidence>
<protein>
    <submittedName>
        <fullName evidence="3">Uncharacterized protein</fullName>
    </submittedName>
</protein>
<evidence type="ECO:0000256" key="2">
    <source>
        <dbReference type="SAM" id="MobiDB-lite"/>
    </source>
</evidence>
<organism evidence="3 4">
    <name type="scientific">Echria macrotheca</name>
    <dbReference type="NCBI Taxonomy" id="438768"/>
    <lineage>
        <taxon>Eukaryota</taxon>
        <taxon>Fungi</taxon>
        <taxon>Dikarya</taxon>
        <taxon>Ascomycota</taxon>
        <taxon>Pezizomycotina</taxon>
        <taxon>Sordariomycetes</taxon>
        <taxon>Sordariomycetidae</taxon>
        <taxon>Sordariales</taxon>
        <taxon>Schizotheciaceae</taxon>
        <taxon>Echria</taxon>
    </lineage>
</organism>
<feature type="region of interest" description="Disordered" evidence="2">
    <location>
        <begin position="70"/>
        <end position="95"/>
    </location>
</feature>
<sequence length="717" mass="79332">MSSPVTIRGPRLTLAISNTQLPLLEADRSAIESAVDTPSSTVVEYGDTALEPAPSARHRADEIFRIRFSSGTDDLDSTEDPPAHETTSRQKNRSVGLKLLNERLARFLSSLGPATEDTNAELAQTHRGLHRRLATLKRSEETLLKENQLLNANLRLLRQNRDDQQRRFDERLARERESFEARIRDLERRLAERNERMLLLQSFALPTLPTPPSSRVTPNKITIASSVPASPRTPGALSDVDIAVWFRARSAGWASWVDQFGHRDASRIAQLHPLQQAEIHNGVREFVRLTEDNQLPNILAVPPSSSSPNTPRHHHHNPARLLLQGMLTHFIINETLVSPFWVFDALSKQGFDIESPRSDTAPVGFRMDLDGYLKSAEEGLSNTRPAVVGLGIMGMTAARSYSVPSPGRGRPAVAPLTLTTKGLTLQYHLPGKAEMEDLMVLLNKVPSSSHENPPESWRAALMCMLRNAGLAHTSPSSNNGNDSHSEESCMLRNARLEHARRLKDVFLCSPARFLLNDQDAAGIALLETRLVDEIDAALRFSVMAWSRPEGIRFLGLREFMAAGGIVNPTVTELSLALPDSKNAADTSHREDESNMGDNVTKSKTGRQQVLMVLQPAAGTRKKIKGEGNVWVKAHVAVSETEVTRIQYEEESGSLSGGDTAVGTPVETETSVVSEPVSFHDVKRRIEGVKTAMPMEGMWKERWDAVARDRLQDCPRTS</sequence>
<feature type="compositionally biased region" description="Polar residues" evidence="2">
    <location>
        <begin position="595"/>
        <end position="604"/>
    </location>
</feature>
<feature type="coiled-coil region" evidence="1">
    <location>
        <begin position="133"/>
        <end position="196"/>
    </location>
</feature>
<gene>
    <name evidence="3" type="ORF">QBC47DRAFT_341415</name>
</gene>
<accession>A0AAJ0BGG7</accession>
<proteinExistence type="predicted"/>